<accession>A0A7W7RP32</accession>
<sequence length="51" mass="5429">MGKYRSRSARVRPYVRSCAYHHTPAPLGVVPMCPFARVNAGRGTAAAGGAR</sequence>
<gene>
    <name evidence="1" type="ORF">F4561_006420</name>
</gene>
<dbReference type="Proteomes" id="UP000523007">
    <property type="component" value="Unassembled WGS sequence"/>
</dbReference>
<comment type="caution">
    <text evidence="1">The sequence shown here is derived from an EMBL/GenBank/DDBJ whole genome shotgun (WGS) entry which is preliminary data.</text>
</comment>
<name>A0A7W7RP32_9ACTN</name>
<organism evidence="1 2">
    <name type="scientific">Lipingzhangella halophila</name>
    <dbReference type="NCBI Taxonomy" id="1783352"/>
    <lineage>
        <taxon>Bacteria</taxon>
        <taxon>Bacillati</taxon>
        <taxon>Actinomycetota</taxon>
        <taxon>Actinomycetes</taxon>
        <taxon>Streptosporangiales</taxon>
        <taxon>Nocardiopsidaceae</taxon>
        <taxon>Lipingzhangella</taxon>
    </lineage>
</organism>
<reference evidence="1 2" key="1">
    <citation type="submission" date="2020-08" db="EMBL/GenBank/DDBJ databases">
        <title>Sequencing the genomes of 1000 actinobacteria strains.</title>
        <authorList>
            <person name="Klenk H.-P."/>
        </authorList>
    </citation>
    <scope>NUCLEOTIDE SEQUENCE [LARGE SCALE GENOMIC DNA]</scope>
    <source>
        <strain evidence="1 2">DSM 102030</strain>
    </source>
</reference>
<evidence type="ECO:0000313" key="1">
    <source>
        <dbReference type="EMBL" id="MBB4935526.1"/>
    </source>
</evidence>
<dbReference type="EMBL" id="JACHJT010000002">
    <property type="protein sequence ID" value="MBB4935526.1"/>
    <property type="molecule type" value="Genomic_DNA"/>
</dbReference>
<proteinExistence type="predicted"/>
<dbReference type="AlphaFoldDB" id="A0A7W7RP32"/>
<protein>
    <submittedName>
        <fullName evidence="1">Uncharacterized protein</fullName>
    </submittedName>
</protein>
<evidence type="ECO:0000313" key="2">
    <source>
        <dbReference type="Proteomes" id="UP000523007"/>
    </source>
</evidence>
<keyword evidence="2" id="KW-1185">Reference proteome</keyword>